<dbReference type="Gene3D" id="3.30.1300.30">
    <property type="entry name" value="GSPII I/J protein-like"/>
    <property type="match status" value="1"/>
</dbReference>
<dbReference type="Pfam" id="PF03934">
    <property type="entry name" value="T2SSK"/>
    <property type="match status" value="1"/>
</dbReference>
<evidence type="ECO:0000256" key="5">
    <source>
        <dbReference type="ARBA" id="ARBA00022519"/>
    </source>
</evidence>
<dbReference type="RefSeq" id="WP_008950754.1">
    <property type="nucleotide sequence ID" value="NZ_AHTH01000028.1"/>
</dbReference>
<evidence type="ECO:0000256" key="4">
    <source>
        <dbReference type="ARBA" id="ARBA00022475"/>
    </source>
</evidence>
<gene>
    <name evidence="14" type="ORF">AJE_09919</name>
</gene>
<evidence type="ECO:0000256" key="6">
    <source>
        <dbReference type="ARBA" id="ARBA00022692"/>
    </source>
</evidence>
<dbReference type="InterPro" id="IPR049031">
    <property type="entry name" value="T2SSK_SAM-like_1st"/>
</dbReference>
<accession>H3ZF49</accession>
<evidence type="ECO:0000256" key="11">
    <source>
        <dbReference type="SAM" id="Phobius"/>
    </source>
</evidence>
<keyword evidence="6 11" id="KW-0812">Transmembrane</keyword>
<reference evidence="14 15" key="1">
    <citation type="journal article" date="2012" name="J. Bacteriol.">
        <title>Genome Sequence of Extracellular-Protease-Producing Alishewanella jeotgali Isolated from Traditional Korean Fermented Seafood.</title>
        <authorList>
            <person name="Jung J."/>
            <person name="Chun J."/>
            <person name="Park W."/>
        </authorList>
    </citation>
    <scope>NUCLEOTIDE SEQUENCE [LARGE SCALE GENOMIC DNA]</scope>
    <source>
        <strain evidence="14 15">KCTC 22429</strain>
    </source>
</reference>
<feature type="domain" description="T2SS protein K first SAM-like" evidence="13">
    <location>
        <begin position="106"/>
        <end position="218"/>
    </location>
</feature>
<organism evidence="14 15">
    <name type="scientific">Alishewanella jeotgali KCTC 22429</name>
    <dbReference type="NCBI Taxonomy" id="1129374"/>
    <lineage>
        <taxon>Bacteria</taxon>
        <taxon>Pseudomonadati</taxon>
        <taxon>Pseudomonadota</taxon>
        <taxon>Gammaproteobacteria</taxon>
        <taxon>Alteromonadales</taxon>
        <taxon>Alteromonadaceae</taxon>
        <taxon>Alishewanella</taxon>
    </lineage>
</organism>
<dbReference type="InterPro" id="IPR005628">
    <property type="entry name" value="GspK"/>
</dbReference>
<evidence type="ECO:0000256" key="2">
    <source>
        <dbReference type="ARBA" id="ARBA00007246"/>
    </source>
</evidence>
<dbReference type="Gene3D" id="1.10.40.60">
    <property type="entry name" value="EpsJ-like"/>
    <property type="match status" value="2"/>
</dbReference>
<dbReference type="PIRSF" id="PIRSF002786">
    <property type="entry name" value="XcpX"/>
    <property type="match status" value="1"/>
</dbReference>
<keyword evidence="3 10" id="KW-0813">Transport</keyword>
<comment type="caution">
    <text evidence="14">The sequence shown here is derived from an EMBL/GenBank/DDBJ whole genome shotgun (WGS) entry which is preliminary data.</text>
</comment>
<feature type="transmembrane region" description="Helical" evidence="11">
    <location>
        <begin position="12"/>
        <end position="34"/>
    </location>
</feature>
<keyword evidence="15" id="KW-1185">Reference proteome</keyword>
<dbReference type="EMBL" id="AHTH01000028">
    <property type="protein sequence ID" value="EHR40867.1"/>
    <property type="molecule type" value="Genomic_DNA"/>
</dbReference>
<sequence length="331" mass="36673">MTVTSGRSQQQGAALITVLMIVAIVVVLAVDMSARLQLQIQRQHNLQQQQQAFWYAMGAEAFSKVLLKRSLQGESSVHLGQDWAQQGASFMVEDGQIAGEIRDLNNCFNLNALQKQPDRNQGQQQTMAQRAFLRLVEQVGGELSMPAENLLARLTDWLDEDSLLNSAGGAEQDDYAALQFPYYTANSLMASETELRLILDLTAADYQLLLPYICVLPENDQLQINVNTLTEQTAVLLQALLPELTEAQAQEAVLNRPEKGYADVESFLQSSALAGISVPDEVKNILQVQSAYFQLQATTAYLESGFRLTTTFKREENNAIRVLARRFGGQG</sequence>
<dbReference type="PANTHER" id="PTHR38831">
    <property type="entry name" value="TYPE II SECRETION SYSTEM PROTEIN K"/>
    <property type="match status" value="1"/>
</dbReference>
<dbReference type="GO" id="GO:0005886">
    <property type="term" value="C:plasma membrane"/>
    <property type="evidence" value="ECO:0007669"/>
    <property type="project" value="UniProtKB-SubCell"/>
</dbReference>
<dbReference type="SUPFAM" id="SSF158544">
    <property type="entry name" value="GspK insert domain-like"/>
    <property type="match status" value="2"/>
</dbReference>
<dbReference type="PATRIC" id="fig|1129374.4.peg.1975"/>
<dbReference type="InterPro" id="IPR049179">
    <property type="entry name" value="T2SSK_SAM-like_2nd"/>
</dbReference>
<evidence type="ECO:0000259" key="13">
    <source>
        <dbReference type="Pfam" id="PF21687"/>
    </source>
</evidence>
<evidence type="ECO:0000256" key="10">
    <source>
        <dbReference type="PIRNR" id="PIRNR002786"/>
    </source>
</evidence>
<evidence type="ECO:0000313" key="14">
    <source>
        <dbReference type="EMBL" id="EHR40867.1"/>
    </source>
</evidence>
<evidence type="ECO:0000256" key="3">
    <source>
        <dbReference type="ARBA" id="ARBA00022448"/>
    </source>
</evidence>
<keyword evidence="5 10" id="KW-0997">Cell inner membrane</keyword>
<dbReference type="Proteomes" id="UP000012046">
    <property type="component" value="Unassembled WGS sequence"/>
</dbReference>
<dbReference type="eggNOG" id="COG3156">
    <property type="taxonomic scope" value="Bacteria"/>
</dbReference>
<evidence type="ECO:0000256" key="9">
    <source>
        <dbReference type="ARBA" id="ARBA00023136"/>
    </source>
</evidence>
<dbReference type="Pfam" id="PF21687">
    <property type="entry name" value="T2SSK_1st"/>
    <property type="match status" value="1"/>
</dbReference>
<evidence type="ECO:0000256" key="7">
    <source>
        <dbReference type="ARBA" id="ARBA00022927"/>
    </source>
</evidence>
<name>H3ZF49_9ALTE</name>
<keyword evidence="4 10" id="KW-1003">Cell membrane</keyword>
<dbReference type="SUPFAM" id="SSF54523">
    <property type="entry name" value="Pili subunits"/>
    <property type="match status" value="1"/>
</dbReference>
<keyword evidence="7" id="KW-0653">Protein transport</keyword>
<keyword evidence="9 10" id="KW-0472">Membrane</keyword>
<comment type="subcellular location">
    <subcellularLocation>
        <location evidence="1 10">Cell inner membrane</location>
    </subcellularLocation>
</comment>
<dbReference type="NCBIfam" id="NF037980">
    <property type="entry name" value="T2SS_GspK"/>
    <property type="match status" value="1"/>
</dbReference>
<dbReference type="AlphaFoldDB" id="H3ZF49"/>
<keyword evidence="8 11" id="KW-1133">Transmembrane helix</keyword>
<dbReference type="InterPro" id="IPR038072">
    <property type="entry name" value="GspK_central_sf"/>
</dbReference>
<evidence type="ECO:0000313" key="15">
    <source>
        <dbReference type="Proteomes" id="UP000012046"/>
    </source>
</evidence>
<dbReference type="STRING" id="1129374.AJE_09919"/>
<evidence type="ECO:0000256" key="1">
    <source>
        <dbReference type="ARBA" id="ARBA00004533"/>
    </source>
</evidence>
<feature type="domain" description="T2SS protein K second SAM-like" evidence="12">
    <location>
        <begin position="224"/>
        <end position="287"/>
    </location>
</feature>
<evidence type="ECO:0000259" key="12">
    <source>
        <dbReference type="Pfam" id="PF03934"/>
    </source>
</evidence>
<comment type="similarity">
    <text evidence="2 10">Belongs to the GSP K family.</text>
</comment>
<protein>
    <recommendedName>
        <fullName evidence="10">Type II secretion system protein K</fullName>
    </recommendedName>
</protein>
<dbReference type="GO" id="GO:0009306">
    <property type="term" value="P:protein secretion"/>
    <property type="evidence" value="ECO:0007669"/>
    <property type="project" value="InterPro"/>
</dbReference>
<evidence type="ECO:0000256" key="8">
    <source>
        <dbReference type="ARBA" id="ARBA00022989"/>
    </source>
</evidence>
<dbReference type="InterPro" id="IPR045584">
    <property type="entry name" value="Pilin-like"/>
</dbReference>
<proteinExistence type="inferred from homology"/>
<dbReference type="PANTHER" id="PTHR38831:SF1">
    <property type="entry name" value="TYPE II SECRETION SYSTEM PROTEIN K-RELATED"/>
    <property type="match status" value="1"/>
</dbReference>